<evidence type="ECO:0000256" key="4">
    <source>
        <dbReference type="ARBA" id="ARBA00022553"/>
    </source>
</evidence>
<accession>A0A8C2VZV1</accession>
<feature type="signal peptide" evidence="14">
    <location>
        <begin position="1"/>
        <end position="16"/>
    </location>
</feature>
<dbReference type="GeneTree" id="ENSGT00390000012777"/>
<evidence type="ECO:0000256" key="12">
    <source>
        <dbReference type="ARBA" id="ARBA00031263"/>
    </source>
</evidence>
<dbReference type="InterPro" id="IPR009861">
    <property type="entry name" value="HCST"/>
</dbReference>
<dbReference type="OMA" id="AQMTPGE"/>
<dbReference type="PANTHER" id="PTHR21409:SF1">
    <property type="entry name" value="HEMATOPOIETIC CELL SIGNAL TRANSDUCER"/>
    <property type="match status" value="1"/>
</dbReference>
<feature type="region of interest" description="Disordered" evidence="13">
    <location>
        <begin position="57"/>
        <end position="81"/>
    </location>
</feature>
<reference evidence="15" key="1">
    <citation type="submission" date="2025-08" db="UniProtKB">
        <authorList>
            <consortium name="Ensembl"/>
        </authorList>
    </citation>
    <scope>IDENTIFICATION</scope>
</reference>
<evidence type="ECO:0000256" key="1">
    <source>
        <dbReference type="ARBA" id="ARBA00004479"/>
    </source>
</evidence>
<evidence type="ECO:0000256" key="13">
    <source>
        <dbReference type="SAM" id="MobiDB-lite"/>
    </source>
</evidence>
<protein>
    <recommendedName>
        <fullName evidence="3">Hematopoietic cell signal transducer</fullName>
    </recommendedName>
    <alternativeName>
        <fullName evidence="12">DNAX-activation protein 10</fullName>
    </alternativeName>
    <alternativeName>
        <fullName evidence="11">Membrane protein DAP10</fullName>
    </alternativeName>
</protein>
<dbReference type="GO" id="GO:0050776">
    <property type="term" value="P:regulation of immune response"/>
    <property type="evidence" value="ECO:0007669"/>
    <property type="project" value="InterPro"/>
</dbReference>
<keyword evidence="7" id="KW-1133">Transmembrane helix</keyword>
<dbReference type="Pfam" id="PF07213">
    <property type="entry name" value="DAP10"/>
    <property type="match status" value="1"/>
</dbReference>
<dbReference type="GO" id="GO:0009986">
    <property type="term" value="C:cell surface"/>
    <property type="evidence" value="ECO:0007669"/>
    <property type="project" value="Ensembl"/>
</dbReference>
<dbReference type="GO" id="GO:0042267">
    <property type="term" value="P:natural killer cell mediated cytotoxicity"/>
    <property type="evidence" value="ECO:0007669"/>
    <property type="project" value="Ensembl"/>
</dbReference>
<dbReference type="Proteomes" id="UP000694398">
    <property type="component" value="Unassembled WGS sequence"/>
</dbReference>
<dbReference type="PANTHER" id="PTHR21409">
    <property type="entry name" value="HEMATOPOIETIC CELL SIGNAL TRANSDUCER"/>
    <property type="match status" value="1"/>
</dbReference>
<keyword evidence="6 14" id="KW-0732">Signal</keyword>
<keyword evidence="8" id="KW-0472">Membrane</keyword>
<evidence type="ECO:0000256" key="8">
    <source>
        <dbReference type="ARBA" id="ARBA00023136"/>
    </source>
</evidence>
<evidence type="ECO:0000256" key="5">
    <source>
        <dbReference type="ARBA" id="ARBA00022692"/>
    </source>
</evidence>
<name>A0A8C2VZV1_CHILA</name>
<gene>
    <name evidence="15" type="primary">HCST</name>
</gene>
<dbReference type="GO" id="GO:0051897">
    <property type="term" value="P:positive regulation of phosphatidylinositol 3-kinase/protein kinase B signal transduction"/>
    <property type="evidence" value="ECO:0007669"/>
    <property type="project" value="Ensembl"/>
</dbReference>
<dbReference type="AlphaFoldDB" id="A0A8C2VZV1"/>
<evidence type="ECO:0000256" key="9">
    <source>
        <dbReference type="ARBA" id="ARBA00023157"/>
    </source>
</evidence>
<keyword evidence="5" id="KW-0812">Transmembrane</keyword>
<keyword evidence="4" id="KW-0597">Phosphoprotein</keyword>
<evidence type="ECO:0000256" key="3">
    <source>
        <dbReference type="ARBA" id="ARBA00018050"/>
    </source>
</evidence>
<dbReference type="GO" id="GO:0005886">
    <property type="term" value="C:plasma membrane"/>
    <property type="evidence" value="ECO:0007669"/>
    <property type="project" value="Ensembl"/>
</dbReference>
<evidence type="ECO:0000256" key="2">
    <source>
        <dbReference type="ARBA" id="ARBA00006724"/>
    </source>
</evidence>
<evidence type="ECO:0000256" key="14">
    <source>
        <dbReference type="SAM" id="SignalP"/>
    </source>
</evidence>
<keyword evidence="9" id="KW-1015">Disulfide bond</keyword>
<organism evidence="15 16">
    <name type="scientific">Chinchilla lanigera</name>
    <name type="common">Long-tailed chinchilla</name>
    <name type="synonym">Chinchilla villidera</name>
    <dbReference type="NCBI Taxonomy" id="34839"/>
    <lineage>
        <taxon>Eukaryota</taxon>
        <taxon>Metazoa</taxon>
        <taxon>Chordata</taxon>
        <taxon>Craniata</taxon>
        <taxon>Vertebrata</taxon>
        <taxon>Euteleostomi</taxon>
        <taxon>Mammalia</taxon>
        <taxon>Eutheria</taxon>
        <taxon>Euarchontoglires</taxon>
        <taxon>Glires</taxon>
        <taxon>Rodentia</taxon>
        <taxon>Hystricomorpha</taxon>
        <taxon>Chinchillidae</taxon>
        <taxon>Chinchilla</taxon>
    </lineage>
</organism>
<evidence type="ECO:0000256" key="6">
    <source>
        <dbReference type="ARBA" id="ARBA00022729"/>
    </source>
</evidence>
<dbReference type="GO" id="GO:0005102">
    <property type="term" value="F:signaling receptor binding"/>
    <property type="evidence" value="ECO:0007669"/>
    <property type="project" value="Ensembl"/>
</dbReference>
<evidence type="ECO:0000313" key="15">
    <source>
        <dbReference type="Ensembl" id="ENSCLAP00000022865.1"/>
    </source>
</evidence>
<feature type="chain" id="PRO_5045901694" description="Hematopoietic cell signal transducer" evidence="14">
    <location>
        <begin position="17"/>
        <end position="81"/>
    </location>
</feature>
<comment type="subcellular location">
    <subcellularLocation>
        <location evidence="1">Membrane</location>
        <topology evidence="1">Single-pass type I membrane protein</topology>
    </subcellularLocation>
</comment>
<evidence type="ECO:0000256" key="7">
    <source>
        <dbReference type="ARBA" id="ARBA00022989"/>
    </source>
</evidence>
<dbReference type="GO" id="GO:0043548">
    <property type="term" value="F:phosphatidylinositol 3-kinase binding"/>
    <property type="evidence" value="ECO:0007669"/>
    <property type="project" value="Ensembl"/>
</dbReference>
<comment type="similarity">
    <text evidence="2">Belongs to the DAP10 family.</text>
</comment>
<keyword evidence="16" id="KW-1185">Reference proteome</keyword>
<keyword evidence="10" id="KW-0325">Glycoprotein</keyword>
<reference evidence="15" key="2">
    <citation type="submission" date="2025-09" db="UniProtKB">
        <authorList>
            <consortium name="Ensembl"/>
        </authorList>
    </citation>
    <scope>IDENTIFICATION</scope>
</reference>
<evidence type="ECO:0000256" key="10">
    <source>
        <dbReference type="ARBA" id="ARBA00023180"/>
    </source>
</evidence>
<evidence type="ECO:0000256" key="11">
    <source>
        <dbReference type="ARBA" id="ARBA00031053"/>
    </source>
</evidence>
<dbReference type="Ensembl" id="ENSCLAT00000023077.1">
    <property type="protein sequence ID" value="ENSCLAP00000022865.1"/>
    <property type="gene ID" value="ENSCLAG00000015687.1"/>
</dbReference>
<sequence length="81" mass="8230">MALAGLLLFLLSVVASQMPPGSCSGCGPLSQQLPAGLVAAAAVRSLLVVGVVSTCARPSLRRSPSPPDEDSSVYINMPHRG</sequence>
<dbReference type="GO" id="GO:0030674">
    <property type="term" value="F:protein-macromolecule adaptor activity"/>
    <property type="evidence" value="ECO:0007669"/>
    <property type="project" value="Ensembl"/>
</dbReference>
<evidence type="ECO:0000313" key="16">
    <source>
        <dbReference type="Proteomes" id="UP000694398"/>
    </source>
</evidence>
<proteinExistence type="inferred from homology"/>